<dbReference type="AlphaFoldDB" id="A0A445DWY6"/>
<dbReference type="Proteomes" id="UP000289738">
    <property type="component" value="Chromosome A03"/>
</dbReference>
<reference evidence="1 2" key="1">
    <citation type="submission" date="2019-01" db="EMBL/GenBank/DDBJ databases">
        <title>Sequencing of cultivated peanut Arachis hypogaea provides insights into genome evolution and oil improvement.</title>
        <authorList>
            <person name="Chen X."/>
        </authorList>
    </citation>
    <scope>NUCLEOTIDE SEQUENCE [LARGE SCALE GENOMIC DNA]</scope>
    <source>
        <strain evidence="2">cv. Fuhuasheng</strain>
        <tissue evidence="1">Leaves</tissue>
    </source>
</reference>
<sequence>MHVLDLGSDNLTYLIVVSNESDNLELQGRDRGRSIWENLGFDASFIKEARGYSSGIWCLWDPSIWKVDIIFHNHQLVHMMVTNGVSTP</sequence>
<organism evidence="1 2">
    <name type="scientific">Arachis hypogaea</name>
    <name type="common">Peanut</name>
    <dbReference type="NCBI Taxonomy" id="3818"/>
    <lineage>
        <taxon>Eukaryota</taxon>
        <taxon>Viridiplantae</taxon>
        <taxon>Streptophyta</taxon>
        <taxon>Embryophyta</taxon>
        <taxon>Tracheophyta</taxon>
        <taxon>Spermatophyta</taxon>
        <taxon>Magnoliopsida</taxon>
        <taxon>eudicotyledons</taxon>
        <taxon>Gunneridae</taxon>
        <taxon>Pentapetalae</taxon>
        <taxon>rosids</taxon>
        <taxon>fabids</taxon>
        <taxon>Fabales</taxon>
        <taxon>Fabaceae</taxon>
        <taxon>Papilionoideae</taxon>
        <taxon>50 kb inversion clade</taxon>
        <taxon>dalbergioids sensu lato</taxon>
        <taxon>Dalbergieae</taxon>
        <taxon>Pterocarpus clade</taxon>
        <taxon>Arachis</taxon>
    </lineage>
</organism>
<protein>
    <submittedName>
        <fullName evidence="1">Uncharacterized protein</fullName>
    </submittedName>
</protein>
<evidence type="ECO:0000313" key="1">
    <source>
        <dbReference type="EMBL" id="RYR67696.1"/>
    </source>
</evidence>
<proteinExistence type="predicted"/>
<name>A0A445DWY6_ARAHY</name>
<evidence type="ECO:0000313" key="2">
    <source>
        <dbReference type="Proteomes" id="UP000289738"/>
    </source>
</evidence>
<gene>
    <name evidence="1" type="ORF">Ahy_A03g014088</name>
</gene>
<comment type="caution">
    <text evidence="1">The sequence shown here is derived from an EMBL/GenBank/DDBJ whole genome shotgun (WGS) entry which is preliminary data.</text>
</comment>
<accession>A0A445DWY6</accession>
<keyword evidence="2" id="KW-1185">Reference proteome</keyword>
<dbReference type="EMBL" id="SDMP01000003">
    <property type="protein sequence ID" value="RYR67696.1"/>
    <property type="molecule type" value="Genomic_DNA"/>
</dbReference>